<feature type="compositionally biased region" description="Low complexity" evidence="10">
    <location>
        <begin position="194"/>
        <end position="216"/>
    </location>
</feature>
<reference evidence="12" key="1">
    <citation type="submission" date="2023-03" db="EMBL/GenBank/DDBJ databases">
        <authorList>
            <person name="Steffen K."/>
            <person name="Cardenas P."/>
        </authorList>
    </citation>
    <scope>NUCLEOTIDE SEQUENCE</scope>
</reference>
<keyword evidence="3" id="KW-0677">Repeat</keyword>
<sequence>MATAVPPKAHEMRQTLSEIQQNLQCPICLEVLSDPHNTLCGHSYCKECIFTAISSSKKPKCPLCKEHITKRSLRKNEMLSQLVDAVGELEKAIISDTGITNTRRKVVPHNSGVSGTPGVRLHSVLHPTPLKPRPLDDEQSCGESSDGDEREGGEGRGEDEMKNRPSTSASVVLGRKKRKVNSPKALMDLGNEASSSSNASSSPSLLSSSSCLPHSSKIASQPAKISGPLHQIANNGGREEDLTQDPANAALIEALNGASLRLSDSYTDSDVSRPNLRQKRKASQTSKDSESLHNELIPPSHATPNRIREIKRLCRERRVVGKAAPLRNGGAVQPSVWLVTSDDSDEDYVPNLKVATPILPDIHPFLSVSTTPNLQRCPEGRAESSRGTENQPSQFSAQTNGSCSLLNKKASSTTAERKGDKARHRQKKPRVLKQAPLEIFLGPERERFLERLKPSLLLVATMRRSTAALLLTTVLTALLPPQTAATILKCYCSDCPQEQSICYGEICTRQTLYSFHTGAKISERWRCLNDSFASCNISSSLLSYECCSSHDFCNNENYTTSQFEESPNRTNNYSCETGNFTGNSSTTDSSEETNCTTGSEDAELTT</sequence>
<evidence type="ECO:0000256" key="9">
    <source>
        <dbReference type="PROSITE-ProRule" id="PRU00175"/>
    </source>
</evidence>
<keyword evidence="4" id="KW-0227">DNA damage</keyword>
<dbReference type="SMART" id="SM00184">
    <property type="entry name" value="RING"/>
    <property type="match status" value="1"/>
</dbReference>
<dbReference type="AlphaFoldDB" id="A0AA35W350"/>
<dbReference type="PANTHER" id="PTHR13763:SF0">
    <property type="entry name" value="BREAST CANCER TYPE 1 SUSCEPTIBILITY PROTEIN"/>
    <property type="match status" value="1"/>
</dbReference>
<dbReference type="PROSITE" id="PS50089">
    <property type="entry name" value="ZF_RING_2"/>
    <property type="match status" value="1"/>
</dbReference>
<evidence type="ECO:0000256" key="6">
    <source>
        <dbReference type="ARBA" id="ARBA00022833"/>
    </source>
</evidence>
<dbReference type="InterPro" id="IPR017907">
    <property type="entry name" value="Znf_RING_CS"/>
</dbReference>
<feature type="region of interest" description="Disordered" evidence="10">
    <location>
        <begin position="369"/>
        <end position="429"/>
    </location>
</feature>
<keyword evidence="2" id="KW-0479">Metal-binding</keyword>
<feature type="compositionally biased region" description="Low complexity" evidence="10">
    <location>
        <begin position="582"/>
        <end position="597"/>
    </location>
</feature>
<evidence type="ECO:0000256" key="1">
    <source>
        <dbReference type="ARBA" id="ARBA00004123"/>
    </source>
</evidence>
<evidence type="ECO:0000256" key="7">
    <source>
        <dbReference type="ARBA" id="ARBA00023204"/>
    </source>
</evidence>
<keyword evidence="13" id="KW-1185">Reference proteome</keyword>
<evidence type="ECO:0000256" key="5">
    <source>
        <dbReference type="ARBA" id="ARBA00022771"/>
    </source>
</evidence>
<dbReference type="EMBL" id="CASHTH010000635">
    <property type="protein sequence ID" value="CAI8005784.1"/>
    <property type="molecule type" value="Genomic_DNA"/>
</dbReference>
<dbReference type="Proteomes" id="UP001174909">
    <property type="component" value="Unassembled WGS sequence"/>
</dbReference>
<dbReference type="GO" id="GO:0008270">
    <property type="term" value="F:zinc ion binding"/>
    <property type="evidence" value="ECO:0007669"/>
    <property type="project" value="UniProtKB-KW"/>
</dbReference>
<proteinExistence type="predicted"/>
<evidence type="ECO:0000313" key="13">
    <source>
        <dbReference type="Proteomes" id="UP001174909"/>
    </source>
</evidence>
<dbReference type="InterPro" id="IPR013083">
    <property type="entry name" value="Znf_RING/FYVE/PHD"/>
</dbReference>
<dbReference type="GO" id="GO:0000724">
    <property type="term" value="P:double-strand break repair via homologous recombination"/>
    <property type="evidence" value="ECO:0007669"/>
    <property type="project" value="TreeGrafter"/>
</dbReference>
<feature type="compositionally biased region" description="Basic and acidic residues" evidence="10">
    <location>
        <begin position="150"/>
        <end position="163"/>
    </location>
</feature>
<feature type="domain" description="RING-type" evidence="11">
    <location>
        <begin position="25"/>
        <end position="65"/>
    </location>
</feature>
<dbReference type="PANTHER" id="PTHR13763">
    <property type="entry name" value="BREAST CANCER TYPE 1 SUSCEPTIBILITY PROTEIN BRCA1"/>
    <property type="match status" value="1"/>
</dbReference>
<protein>
    <submittedName>
        <fullName evidence="12">Breast cancer type 1 susceptibility protein homolog</fullName>
    </submittedName>
</protein>
<keyword evidence="6" id="KW-0862">Zinc</keyword>
<keyword evidence="8" id="KW-0539">Nucleus</keyword>
<evidence type="ECO:0000256" key="2">
    <source>
        <dbReference type="ARBA" id="ARBA00022723"/>
    </source>
</evidence>
<feature type="compositionally biased region" description="Acidic residues" evidence="10">
    <location>
        <begin position="137"/>
        <end position="149"/>
    </location>
</feature>
<feature type="region of interest" description="Disordered" evidence="10">
    <location>
        <begin position="582"/>
        <end position="606"/>
    </location>
</feature>
<keyword evidence="7" id="KW-0234">DNA repair</keyword>
<feature type="compositionally biased region" description="Polar residues" evidence="10">
    <location>
        <begin position="387"/>
        <end position="414"/>
    </location>
</feature>
<comment type="caution">
    <text evidence="12">The sequence shown here is derived from an EMBL/GenBank/DDBJ whole genome shotgun (WGS) entry which is preliminary data.</text>
</comment>
<feature type="compositionally biased region" description="Basic residues" evidence="10">
    <location>
        <begin position="420"/>
        <end position="429"/>
    </location>
</feature>
<dbReference type="Pfam" id="PF13445">
    <property type="entry name" value="zf-RING_UBOX"/>
    <property type="match status" value="1"/>
</dbReference>
<evidence type="ECO:0000256" key="3">
    <source>
        <dbReference type="ARBA" id="ARBA00022737"/>
    </source>
</evidence>
<evidence type="ECO:0000256" key="10">
    <source>
        <dbReference type="SAM" id="MobiDB-lite"/>
    </source>
</evidence>
<dbReference type="InterPro" id="IPR031099">
    <property type="entry name" value="BRCA1-associated"/>
</dbReference>
<organism evidence="12 13">
    <name type="scientific">Geodia barretti</name>
    <name type="common">Barrett's horny sponge</name>
    <dbReference type="NCBI Taxonomy" id="519541"/>
    <lineage>
        <taxon>Eukaryota</taxon>
        <taxon>Metazoa</taxon>
        <taxon>Porifera</taxon>
        <taxon>Demospongiae</taxon>
        <taxon>Heteroscleromorpha</taxon>
        <taxon>Tetractinellida</taxon>
        <taxon>Astrophorina</taxon>
        <taxon>Geodiidae</taxon>
        <taxon>Geodia</taxon>
    </lineage>
</organism>
<evidence type="ECO:0000256" key="8">
    <source>
        <dbReference type="ARBA" id="ARBA00023242"/>
    </source>
</evidence>
<dbReference type="Gene3D" id="3.30.40.10">
    <property type="entry name" value="Zinc/RING finger domain, C3HC4 (zinc finger)"/>
    <property type="match status" value="1"/>
</dbReference>
<evidence type="ECO:0000256" key="4">
    <source>
        <dbReference type="ARBA" id="ARBA00022763"/>
    </source>
</evidence>
<evidence type="ECO:0000259" key="11">
    <source>
        <dbReference type="PROSITE" id="PS50089"/>
    </source>
</evidence>
<dbReference type="GO" id="GO:0004842">
    <property type="term" value="F:ubiquitin-protein transferase activity"/>
    <property type="evidence" value="ECO:0007669"/>
    <property type="project" value="TreeGrafter"/>
</dbReference>
<dbReference type="InterPro" id="IPR001841">
    <property type="entry name" value="Znf_RING"/>
</dbReference>
<dbReference type="GO" id="GO:0005634">
    <property type="term" value="C:nucleus"/>
    <property type="evidence" value="ECO:0007669"/>
    <property type="project" value="UniProtKB-SubCell"/>
</dbReference>
<feature type="region of interest" description="Disordered" evidence="10">
    <location>
        <begin position="264"/>
        <end position="303"/>
    </location>
</feature>
<comment type="subcellular location">
    <subcellularLocation>
        <location evidence="1">Nucleus</location>
    </subcellularLocation>
</comment>
<dbReference type="InterPro" id="IPR027370">
    <property type="entry name" value="Znf-RING_euk"/>
</dbReference>
<name>A0AA35W350_GEOBA</name>
<evidence type="ECO:0000313" key="12">
    <source>
        <dbReference type="EMBL" id="CAI8005784.1"/>
    </source>
</evidence>
<gene>
    <name evidence="12" type="ORF">GBAR_LOCUS4393</name>
</gene>
<dbReference type="PROSITE" id="PS00518">
    <property type="entry name" value="ZF_RING_1"/>
    <property type="match status" value="1"/>
</dbReference>
<keyword evidence="5 9" id="KW-0863">Zinc-finger</keyword>
<accession>A0AA35W350</accession>
<feature type="region of interest" description="Disordered" evidence="10">
    <location>
        <begin position="105"/>
        <end position="242"/>
    </location>
</feature>
<dbReference type="GO" id="GO:0045944">
    <property type="term" value="P:positive regulation of transcription by RNA polymerase II"/>
    <property type="evidence" value="ECO:0007669"/>
    <property type="project" value="TreeGrafter"/>
</dbReference>
<dbReference type="SUPFAM" id="SSF57850">
    <property type="entry name" value="RING/U-box"/>
    <property type="match status" value="1"/>
</dbReference>